<keyword evidence="3" id="KW-1185">Reference proteome</keyword>
<dbReference type="Proteomes" id="UP000054516">
    <property type="component" value="Unassembled WGS sequence"/>
</dbReference>
<protein>
    <submittedName>
        <fullName evidence="2">Uncharacterized protein</fullName>
    </submittedName>
</protein>
<dbReference type="EMBL" id="DF977457">
    <property type="protein sequence ID" value="GAP89225.1"/>
    <property type="molecule type" value="Genomic_DNA"/>
</dbReference>
<evidence type="ECO:0000256" key="1">
    <source>
        <dbReference type="SAM" id="SignalP"/>
    </source>
</evidence>
<name>A0A1W2TLQ5_ROSNE</name>
<feature type="chain" id="PRO_5010710689" evidence="1">
    <location>
        <begin position="25"/>
        <end position="222"/>
    </location>
</feature>
<feature type="signal peptide" evidence="1">
    <location>
        <begin position="1"/>
        <end position="24"/>
    </location>
</feature>
<proteinExistence type="predicted"/>
<dbReference type="AlphaFoldDB" id="A0A1W2TLQ5"/>
<keyword evidence="1" id="KW-0732">Signal</keyword>
<dbReference type="OrthoDB" id="4837799at2759"/>
<sequence length="222" mass="22737">MQQHIVFRLSALLTTQLSIAGVFSAPGRNNAAGAAASLIIVDGFGGSTSLNTFHDMTTAGAVMADTNIVKRTTCLDMVAVAVTAVDTTTVNVITSGPDGLDSSGIVTVIATASESSNADIPLGLANSFRHARSTSSSPHGTSTHNSTATFAKVTSAASSLFSTSSFDEALCDDIFCNTEGNKVCIYWAGYTSYDVSRGPLPGEQPTVLGPCEPGPTSGLTMM</sequence>
<gene>
    <name evidence="2" type="ORF">SAMD00023353_1200550</name>
</gene>
<accession>A0A1W2TLQ5</accession>
<evidence type="ECO:0000313" key="3">
    <source>
        <dbReference type="Proteomes" id="UP000054516"/>
    </source>
</evidence>
<reference evidence="2" key="1">
    <citation type="submission" date="2016-03" db="EMBL/GenBank/DDBJ databases">
        <title>Draft genome sequence of Rosellinia necatrix.</title>
        <authorList>
            <person name="Kanematsu S."/>
        </authorList>
    </citation>
    <scope>NUCLEOTIDE SEQUENCE [LARGE SCALE GENOMIC DNA]</scope>
    <source>
        <strain evidence="2">W97</strain>
    </source>
</reference>
<evidence type="ECO:0000313" key="2">
    <source>
        <dbReference type="EMBL" id="GAP89225.1"/>
    </source>
</evidence>
<organism evidence="2">
    <name type="scientific">Rosellinia necatrix</name>
    <name type="common">White root-rot fungus</name>
    <dbReference type="NCBI Taxonomy" id="77044"/>
    <lineage>
        <taxon>Eukaryota</taxon>
        <taxon>Fungi</taxon>
        <taxon>Dikarya</taxon>
        <taxon>Ascomycota</taxon>
        <taxon>Pezizomycotina</taxon>
        <taxon>Sordariomycetes</taxon>
        <taxon>Xylariomycetidae</taxon>
        <taxon>Xylariales</taxon>
        <taxon>Xylariaceae</taxon>
        <taxon>Rosellinia</taxon>
    </lineage>
</organism>